<dbReference type="Proteomes" id="UP001633002">
    <property type="component" value="Unassembled WGS sequence"/>
</dbReference>
<dbReference type="AlphaFoldDB" id="A0ABD3GPM6"/>
<evidence type="ECO:0000313" key="2">
    <source>
        <dbReference type="Proteomes" id="UP001633002"/>
    </source>
</evidence>
<organism evidence="1 2">
    <name type="scientific">Riccia sorocarpa</name>
    <dbReference type="NCBI Taxonomy" id="122646"/>
    <lineage>
        <taxon>Eukaryota</taxon>
        <taxon>Viridiplantae</taxon>
        <taxon>Streptophyta</taxon>
        <taxon>Embryophyta</taxon>
        <taxon>Marchantiophyta</taxon>
        <taxon>Marchantiopsida</taxon>
        <taxon>Marchantiidae</taxon>
        <taxon>Marchantiales</taxon>
        <taxon>Ricciaceae</taxon>
        <taxon>Riccia</taxon>
    </lineage>
</organism>
<keyword evidence="2" id="KW-1185">Reference proteome</keyword>
<accession>A0ABD3GPM6</accession>
<evidence type="ECO:0000313" key="1">
    <source>
        <dbReference type="EMBL" id="KAL3679114.1"/>
    </source>
</evidence>
<protein>
    <submittedName>
        <fullName evidence="1">Uncharacterized protein</fullName>
    </submittedName>
</protein>
<sequence length="78" mass="8958">MAMRDWGCKELERLCAFYGEDRTSEVLGVVPALVAPASIKGEFRTFKIQCLSDWHDNDFHHVAEIGAVCFHSNLRERF</sequence>
<dbReference type="EMBL" id="JBJQOH010000007">
    <property type="protein sequence ID" value="KAL3679114.1"/>
    <property type="molecule type" value="Genomic_DNA"/>
</dbReference>
<comment type="caution">
    <text evidence="1">The sequence shown here is derived from an EMBL/GenBank/DDBJ whole genome shotgun (WGS) entry which is preliminary data.</text>
</comment>
<proteinExistence type="predicted"/>
<reference evidence="1 2" key="1">
    <citation type="submission" date="2024-09" db="EMBL/GenBank/DDBJ databases">
        <title>Chromosome-scale assembly of Riccia sorocarpa.</title>
        <authorList>
            <person name="Paukszto L."/>
        </authorList>
    </citation>
    <scope>NUCLEOTIDE SEQUENCE [LARGE SCALE GENOMIC DNA]</scope>
    <source>
        <strain evidence="1">LP-2024</strain>
        <tissue evidence="1">Aerial parts of the thallus</tissue>
    </source>
</reference>
<gene>
    <name evidence="1" type="ORF">R1sor_022070</name>
</gene>
<name>A0ABD3GPM6_9MARC</name>